<keyword evidence="3" id="KW-1003">Cell membrane</keyword>
<evidence type="ECO:0000313" key="18">
    <source>
        <dbReference type="Proteomes" id="UP000749559"/>
    </source>
</evidence>
<dbReference type="GO" id="GO:0008270">
    <property type="term" value="F:zinc ion binding"/>
    <property type="evidence" value="ECO:0007669"/>
    <property type="project" value="UniProtKB-KW"/>
</dbReference>
<keyword evidence="13" id="KW-0175">Coiled coil</keyword>
<dbReference type="SMART" id="SM00291">
    <property type="entry name" value="ZnF_ZZ"/>
    <property type="match status" value="1"/>
</dbReference>
<dbReference type="Gene3D" id="1.10.238.10">
    <property type="entry name" value="EF-hand"/>
    <property type="match status" value="2"/>
</dbReference>
<dbReference type="InterPro" id="IPR011992">
    <property type="entry name" value="EF-hand-dom_pair"/>
</dbReference>
<dbReference type="Proteomes" id="UP000749559">
    <property type="component" value="Unassembled WGS sequence"/>
</dbReference>
<feature type="region of interest" description="Disordered" evidence="14">
    <location>
        <begin position="508"/>
        <end position="613"/>
    </location>
</feature>
<evidence type="ECO:0000313" key="17">
    <source>
        <dbReference type="EMBL" id="CAH1774577.1"/>
    </source>
</evidence>
<dbReference type="Pfam" id="PF09069">
    <property type="entry name" value="EF-hand_3"/>
    <property type="match status" value="1"/>
</dbReference>
<dbReference type="PROSITE" id="PS50020">
    <property type="entry name" value="WW_DOMAIN_2"/>
    <property type="match status" value="1"/>
</dbReference>
<dbReference type="InterPro" id="IPR000433">
    <property type="entry name" value="Znf_ZZ"/>
</dbReference>
<evidence type="ECO:0000256" key="4">
    <source>
        <dbReference type="ARBA" id="ARBA00022490"/>
    </source>
</evidence>
<keyword evidence="11" id="KW-0206">Cytoskeleton</keyword>
<feature type="domain" description="WW" evidence="15">
    <location>
        <begin position="9"/>
        <end position="42"/>
    </location>
</feature>
<dbReference type="GO" id="GO:0005856">
    <property type="term" value="C:cytoskeleton"/>
    <property type="evidence" value="ECO:0007669"/>
    <property type="project" value="UniProtKB-SubCell"/>
</dbReference>
<sequence>MWASKELYDRLLDNWEQSETSNGIPYYLNHKTERTQWDHPFFVKTLEELDDFNNVRYAAYRTALKLRFIQKRLCLDLLDIHTIHEVFEARGIKDDEDPVLDISELTDILNQMLYDAKLGYKNLRPDQASDLLLNWILNLYDMKRTGCIRAQSVKLSLIALCSARLAEKYKVFFHQLSDHNNHVNKKKMTAFLVDLMRIPDLIDESRAFGGLNVAAAVDNCFDRAWSSVGVSQESFIDWLLMEPQTLLWLPTMHRLAAAESSKHESKCNICKAFPIIGFRYRCLKCFNYDLCQNCFFTGRCSKKHKTSHPTQEYCLATSSKEDTKAFLKTVRNNLSKKHLNPNKQRYLPIKPTTNGKNNKYVPQVSDEDVHKALTKAASKLAEAELDPPVDTVDADLYYTEPPPVIKTSPAQSNSHHTSREQHASMDREQRELEGMVYHLEEENKELLQEIENLYHIRQEPENSESDRTELLEQENETLAVKQDILEEHNEKLENQVKQLITLVKKLNVPSPEGSPDNSTSQTGSYNVQPSAYTSPGVISRPQRSSVRPPAYASPNPSFEMPDTSPRRPHVSQGPMKDISNLQGVESRLQSPPVKPVSQPSTYQPLPSNHATPHNLRDIVLNRNITGTQPYLSTTPTPHRNLTLHPSSVIHSQPSMWWDSVGRSLQQTPNSQNMSPTNEISPNSYMHSDVEHPRHNSSKSDTFQDFGDSMFDSTMNPLSQTHFSLPSFDQTQNYADEEAELEAMIARLDSAYPANMSRSILSTPGGLDRGITDAAGRIGDAMTGLVGHVGHK</sequence>
<evidence type="ECO:0000259" key="16">
    <source>
        <dbReference type="PROSITE" id="PS50135"/>
    </source>
</evidence>
<evidence type="ECO:0000256" key="8">
    <source>
        <dbReference type="ARBA" id="ARBA00022837"/>
    </source>
</evidence>
<evidence type="ECO:0000256" key="5">
    <source>
        <dbReference type="ARBA" id="ARBA00022723"/>
    </source>
</evidence>
<keyword evidence="5" id="KW-0479">Metal-binding</keyword>
<dbReference type="Pfam" id="PF00569">
    <property type="entry name" value="ZZ"/>
    <property type="match status" value="1"/>
</dbReference>
<name>A0A8S4N1L2_OWEFU</name>
<feature type="compositionally biased region" description="Polar residues" evidence="14">
    <location>
        <begin position="601"/>
        <end position="611"/>
    </location>
</feature>
<evidence type="ECO:0000256" key="11">
    <source>
        <dbReference type="ARBA" id="ARBA00023212"/>
    </source>
</evidence>
<dbReference type="PROSITE" id="PS50135">
    <property type="entry name" value="ZF_ZZ_2"/>
    <property type="match status" value="1"/>
</dbReference>
<evidence type="ECO:0000256" key="3">
    <source>
        <dbReference type="ARBA" id="ARBA00022475"/>
    </source>
</evidence>
<feature type="region of interest" description="Disordered" evidence="14">
    <location>
        <begin position="401"/>
        <end position="427"/>
    </location>
</feature>
<dbReference type="EMBL" id="CAIIXF020000001">
    <property type="protein sequence ID" value="CAH1774577.1"/>
    <property type="molecule type" value="Genomic_DNA"/>
</dbReference>
<organism evidence="17 18">
    <name type="scientific">Owenia fusiformis</name>
    <name type="common">Polychaete worm</name>
    <dbReference type="NCBI Taxonomy" id="6347"/>
    <lineage>
        <taxon>Eukaryota</taxon>
        <taxon>Metazoa</taxon>
        <taxon>Spiralia</taxon>
        <taxon>Lophotrochozoa</taxon>
        <taxon>Annelida</taxon>
        <taxon>Polychaeta</taxon>
        <taxon>Sedentaria</taxon>
        <taxon>Canalipalpata</taxon>
        <taxon>Sabellida</taxon>
        <taxon>Oweniida</taxon>
        <taxon>Oweniidae</taxon>
        <taxon>Owenia</taxon>
    </lineage>
</organism>
<evidence type="ECO:0000256" key="9">
    <source>
        <dbReference type="ARBA" id="ARBA00023136"/>
    </source>
</evidence>
<evidence type="ECO:0000256" key="7">
    <source>
        <dbReference type="ARBA" id="ARBA00022833"/>
    </source>
</evidence>
<evidence type="ECO:0000256" key="10">
    <source>
        <dbReference type="ARBA" id="ARBA00023203"/>
    </source>
</evidence>
<dbReference type="OrthoDB" id="10057795at2759"/>
<keyword evidence="9" id="KW-0472">Membrane</keyword>
<dbReference type="SUPFAM" id="SSF51045">
    <property type="entry name" value="WW domain"/>
    <property type="match status" value="1"/>
</dbReference>
<accession>A0A8S4N1L2</accession>
<evidence type="ECO:0008006" key="19">
    <source>
        <dbReference type="Google" id="ProtNLM"/>
    </source>
</evidence>
<keyword evidence="7" id="KW-0862">Zinc</keyword>
<keyword evidence="6 12" id="KW-0863">Zinc-finger</keyword>
<evidence type="ECO:0000256" key="2">
    <source>
        <dbReference type="ARBA" id="ARBA00004278"/>
    </source>
</evidence>
<dbReference type="Pfam" id="PF09068">
    <property type="entry name" value="EF-hand_2"/>
    <property type="match status" value="1"/>
</dbReference>
<dbReference type="SUPFAM" id="SSF47473">
    <property type="entry name" value="EF-hand"/>
    <property type="match status" value="2"/>
</dbReference>
<keyword evidence="10" id="KW-0009">Actin-binding</keyword>
<evidence type="ECO:0000256" key="1">
    <source>
        <dbReference type="ARBA" id="ARBA00004245"/>
    </source>
</evidence>
<dbReference type="GO" id="GO:0045202">
    <property type="term" value="C:synapse"/>
    <property type="evidence" value="ECO:0007669"/>
    <property type="project" value="GOC"/>
</dbReference>
<dbReference type="PROSITE" id="PS01357">
    <property type="entry name" value="ZF_ZZ_1"/>
    <property type="match status" value="1"/>
</dbReference>
<proteinExistence type="predicted"/>
<dbReference type="CDD" id="cd02334">
    <property type="entry name" value="ZZ_dystrophin"/>
    <property type="match status" value="1"/>
</dbReference>
<feature type="compositionally biased region" description="Low complexity" evidence="14">
    <location>
        <begin position="589"/>
        <end position="600"/>
    </location>
</feature>
<dbReference type="GO" id="GO:0099536">
    <property type="term" value="P:synaptic signaling"/>
    <property type="evidence" value="ECO:0007669"/>
    <property type="project" value="TreeGrafter"/>
</dbReference>
<evidence type="ECO:0000256" key="13">
    <source>
        <dbReference type="SAM" id="Coils"/>
    </source>
</evidence>
<dbReference type="GO" id="GO:0005737">
    <property type="term" value="C:cytoplasm"/>
    <property type="evidence" value="ECO:0007669"/>
    <property type="project" value="UniProtKB-ARBA"/>
</dbReference>
<evidence type="ECO:0000256" key="6">
    <source>
        <dbReference type="ARBA" id="ARBA00022771"/>
    </source>
</evidence>
<feature type="compositionally biased region" description="Basic and acidic residues" evidence="14">
    <location>
        <begin position="417"/>
        <end position="427"/>
    </location>
</feature>
<dbReference type="PROSITE" id="PS01159">
    <property type="entry name" value="WW_DOMAIN_1"/>
    <property type="match status" value="1"/>
</dbReference>
<keyword evidence="4" id="KW-0963">Cytoplasm</keyword>
<dbReference type="CDD" id="cd15901">
    <property type="entry name" value="EFh_DMD_DYTN_DTN"/>
    <property type="match status" value="1"/>
</dbReference>
<evidence type="ECO:0000256" key="12">
    <source>
        <dbReference type="PROSITE-ProRule" id="PRU00228"/>
    </source>
</evidence>
<dbReference type="SUPFAM" id="SSF57850">
    <property type="entry name" value="RING/U-box"/>
    <property type="match status" value="1"/>
</dbReference>
<dbReference type="InterPro" id="IPR043145">
    <property type="entry name" value="Znf_ZZ_sf"/>
</dbReference>
<keyword evidence="18" id="KW-1185">Reference proteome</keyword>
<keyword evidence="8" id="KW-0106">Calcium</keyword>
<feature type="coiled-coil region" evidence="13">
    <location>
        <begin position="429"/>
        <end position="505"/>
    </location>
</feature>
<dbReference type="PANTHER" id="PTHR12268">
    <property type="entry name" value="E3 UBIQUITIN-PROTEIN LIGASE KCMF1"/>
    <property type="match status" value="1"/>
</dbReference>
<dbReference type="InterPro" id="IPR015153">
    <property type="entry name" value="EF-hand_dom_typ1"/>
</dbReference>
<dbReference type="SMART" id="SM00456">
    <property type="entry name" value="WW"/>
    <property type="match status" value="1"/>
</dbReference>
<dbReference type="InterPro" id="IPR001202">
    <property type="entry name" value="WW_dom"/>
</dbReference>
<protein>
    <recommendedName>
        <fullName evidence="19">Dystrophin</fullName>
    </recommendedName>
</protein>
<feature type="compositionally biased region" description="Polar residues" evidence="14">
    <location>
        <begin position="515"/>
        <end position="533"/>
    </location>
</feature>
<evidence type="ECO:0000259" key="15">
    <source>
        <dbReference type="PROSITE" id="PS50020"/>
    </source>
</evidence>
<reference evidence="17" key="1">
    <citation type="submission" date="2022-03" db="EMBL/GenBank/DDBJ databases">
        <authorList>
            <person name="Martin C."/>
        </authorList>
    </citation>
    <scope>NUCLEOTIDE SEQUENCE</scope>
</reference>
<dbReference type="Pfam" id="PF00397">
    <property type="entry name" value="WW"/>
    <property type="match status" value="1"/>
</dbReference>
<evidence type="ECO:0000256" key="14">
    <source>
        <dbReference type="SAM" id="MobiDB-lite"/>
    </source>
</evidence>
<dbReference type="GO" id="GO:0016010">
    <property type="term" value="C:dystrophin-associated glycoprotein complex"/>
    <property type="evidence" value="ECO:0007669"/>
    <property type="project" value="UniProtKB-ARBA"/>
</dbReference>
<dbReference type="GO" id="GO:0042383">
    <property type="term" value="C:sarcolemma"/>
    <property type="evidence" value="ECO:0007669"/>
    <property type="project" value="UniProtKB-SubCell"/>
</dbReference>
<comment type="caution">
    <text evidence="17">The sequence shown here is derived from an EMBL/GenBank/DDBJ whole genome shotgun (WGS) entry which is preliminary data.</text>
</comment>
<gene>
    <name evidence="17" type="ORF">OFUS_LOCUS2009</name>
</gene>
<dbReference type="AlphaFoldDB" id="A0A8S4N1L2"/>
<feature type="domain" description="ZZ-type" evidence="16">
    <location>
        <begin position="262"/>
        <end position="318"/>
    </location>
</feature>
<dbReference type="GO" id="GO:0003779">
    <property type="term" value="F:actin binding"/>
    <property type="evidence" value="ECO:0007669"/>
    <property type="project" value="UniProtKB-KW"/>
</dbReference>
<dbReference type="InterPro" id="IPR015154">
    <property type="entry name" value="EF-hand_dom_typ2"/>
</dbReference>
<dbReference type="InterPro" id="IPR036020">
    <property type="entry name" value="WW_dom_sf"/>
</dbReference>
<dbReference type="Gene3D" id="2.20.70.10">
    <property type="match status" value="1"/>
</dbReference>
<dbReference type="InterPro" id="IPR050774">
    <property type="entry name" value="KCMF1/Dystrophin"/>
</dbReference>
<dbReference type="Gene3D" id="3.30.60.90">
    <property type="match status" value="1"/>
</dbReference>
<comment type="subcellular location">
    <subcellularLocation>
        <location evidence="2">Cell membrane</location>
        <location evidence="2">Sarcolemma</location>
        <topology evidence="2">Peripheral membrane protein</topology>
        <orientation evidence="2">Cytoplasmic side</orientation>
    </subcellularLocation>
    <subcellularLocation>
        <location evidence="1">Cytoplasm</location>
        <location evidence="1">Cytoskeleton</location>
    </subcellularLocation>
</comment>
<dbReference type="PANTHER" id="PTHR12268:SF14">
    <property type="entry name" value="DYSTROPHIN-1"/>
    <property type="match status" value="1"/>
</dbReference>
<dbReference type="CDD" id="cd00201">
    <property type="entry name" value="WW"/>
    <property type="match status" value="1"/>
</dbReference>